<evidence type="ECO:0000313" key="2">
    <source>
        <dbReference type="Proteomes" id="UP000465221"/>
    </source>
</evidence>
<organism evidence="1 2">
    <name type="scientific">Aspergillus udagawae</name>
    <dbReference type="NCBI Taxonomy" id="91492"/>
    <lineage>
        <taxon>Eukaryota</taxon>
        <taxon>Fungi</taxon>
        <taxon>Dikarya</taxon>
        <taxon>Ascomycota</taxon>
        <taxon>Pezizomycotina</taxon>
        <taxon>Eurotiomycetes</taxon>
        <taxon>Eurotiomycetidae</taxon>
        <taxon>Eurotiales</taxon>
        <taxon>Aspergillaceae</taxon>
        <taxon>Aspergillus</taxon>
        <taxon>Aspergillus subgen. Fumigati</taxon>
    </lineage>
</organism>
<name>A0A8H3SG15_9EURO</name>
<comment type="caution">
    <text evidence="1">The sequence shown here is derived from an EMBL/GenBank/DDBJ whole genome shotgun (WGS) entry which is preliminary data.</text>
</comment>
<evidence type="ECO:0000313" key="1">
    <source>
        <dbReference type="EMBL" id="GFF58630.1"/>
    </source>
</evidence>
<dbReference type="EMBL" id="BLKC01000181">
    <property type="protein sequence ID" value="GFF58630.1"/>
    <property type="molecule type" value="Genomic_DNA"/>
</dbReference>
<gene>
    <name evidence="1" type="ORF">IFM46972_11162</name>
</gene>
<dbReference type="Proteomes" id="UP000465221">
    <property type="component" value="Unassembled WGS sequence"/>
</dbReference>
<dbReference type="AlphaFoldDB" id="A0A8H3SG15"/>
<reference evidence="1 2" key="1">
    <citation type="submission" date="2020-01" db="EMBL/GenBank/DDBJ databases">
        <title>Draft genome sequence of Aspergillus udagawae IFM 46972.</title>
        <authorList>
            <person name="Takahashi H."/>
            <person name="Yaguchi T."/>
        </authorList>
    </citation>
    <scope>NUCLEOTIDE SEQUENCE [LARGE SCALE GENOMIC DNA]</scope>
    <source>
        <strain evidence="1 2">IFM 46972</strain>
    </source>
</reference>
<protein>
    <submittedName>
        <fullName evidence="1">Uncharacterized protein</fullName>
    </submittedName>
</protein>
<sequence>MLTLFLQANIGKSLLQGDHDYHKDIQDLGIIVKRIAEPNELKVPTLADFLRGVKRGESPSTLLQHEFLKNSNGPEQLEHCVNTWLATRIFVL</sequence>
<accession>A0A8H3SG15</accession>
<proteinExistence type="predicted"/>